<evidence type="ECO:0000313" key="1">
    <source>
        <dbReference type="EMBL" id="BCE18693.1"/>
    </source>
</evidence>
<dbReference type="AlphaFoldDB" id="A0A809Z098"/>
<accession>A0A809Z098</accession>
<evidence type="ECO:0000313" key="2">
    <source>
        <dbReference type="EMBL" id="BCE44945.1"/>
    </source>
</evidence>
<dbReference type="EMBL" id="AP023094">
    <property type="protein sequence ID" value="BCE44945.1"/>
    <property type="molecule type" value="Genomic_DNA"/>
</dbReference>
<dbReference type="EMBL" id="AP023091">
    <property type="protein sequence ID" value="BCE18693.1"/>
    <property type="molecule type" value="Genomic_DNA"/>
</dbReference>
<dbReference type="EMBL" id="AP023099">
    <property type="protein sequence ID" value="BCE88489.1"/>
    <property type="molecule type" value="Genomic_DNA"/>
</dbReference>
<proteinExistence type="predicted"/>
<dbReference type="RefSeq" id="WP_038965321.1">
    <property type="nucleotide sequence ID" value="NZ_AJQI01000048.1"/>
</dbReference>
<reference evidence="3" key="2">
    <citation type="submission" date="2020-05" db="EMBL/GenBank/DDBJ databases">
        <title>Complete genome sequence of Bradyrhizobium diazoefficiens XF10 isolated from soybean nodule.</title>
        <authorList>
            <person name="Noda R."/>
            <person name="Kakizaki K."/>
            <person name="Minamisawa K."/>
        </authorList>
    </citation>
    <scope>NUCLEOTIDE SEQUENCE</scope>
    <source>
        <strain evidence="3">XF10</strain>
    </source>
</reference>
<gene>
    <name evidence="3" type="ORF">XF10B_12870</name>
    <name evidence="1" type="ORF">XF1B_13740</name>
    <name evidence="2" type="ORF">XF4B_12940</name>
</gene>
<reference evidence="1" key="1">
    <citation type="submission" date="2020-05" db="EMBL/GenBank/DDBJ databases">
        <title>Complete genome sequence of Bradyrhizobium diazoefficiens XF1 isolated from soybean nodule.</title>
        <authorList>
            <person name="Noda R."/>
            <person name="Kakizaki K."/>
            <person name="Minamisawa K."/>
        </authorList>
    </citation>
    <scope>NUCLEOTIDE SEQUENCE</scope>
    <source>
        <strain evidence="1">XF1</strain>
    </source>
</reference>
<evidence type="ECO:0000313" key="3">
    <source>
        <dbReference type="EMBL" id="BCE88489.1"/>
    </source>
</evidence>
<name>A0A809Z098_9BRAD</name>
<protein>
    <submittedName>
        <fullName evidence="2">Uncharacterized protein</fullName>
    </submittedName>
</protein>
<sequence length="643" mass="72043">MTPEPSNPGELAVVLLGLFPPGLRASALENKAFRDRLGLSVDADVTLDQSDITFKRTELFKRIRDLYASKVAEVLIEGRGSGTWRMSIDNEQARIKLVNGAKTFLIPDLSCLHPESAERLKWFDAEVAKFGVNDARMKRWRDLLKERAIEDEEVDELLAEYRFTPRYVAGVIEKLFRQQTIRIECLVPDDLRYFDRLVGEPTAGMGLKEFFDQVCGPRSAELVRQSPLLGLKNVFLASSHPFGPQSLRIDDLPASEIIDFYAWLEASGDRFSQLGGIEWGISRLGQIPALEPYLERLAQLIQADDPKKPDGRLQLLTSLIVLVEGELARTGICRHRSPHWRRLASIAHACVLERAIVNTPIPTSDFFGWVMENRGSLYYLQTFVDMRQEPRWGPDFILATQLKAEFIGRIAGVDRTGASLVKSEGFREFLNGDGNDSIRSQVKFPYSFLPGPLEGGIEAVAVMPEEVESNLRKSLKEEALTPLSFVTLVNSALIYRVDAVFAELAADGLRRVKHQLRHIKSADEAFHMLTGLATVAAVTRSVGLAEEVRVLMRVVRRKPGIEITQDNAIRISMVAAAAHADRAEWCKYVGDCITEFSFEEVSRREALILRHHLVELRHVEPQLWSTTARADAAVLASLSSLSA</sequence>
<reference evidence="2" key="3">
    <citation type="submission" date="2020-05" db="EMBL/GenBank/DDBJ databases">
        <title>Complete genome sequence of Bradyrhizobium diazoefficiens XF4 isolated from soybean nodule.</title>
        <authorList>
            <person name="Noda R."/>
            <person name="Kakizaki K."/>
            <person name="Minamisawa K."/>
        </authorList>
    </citation>
    <scope>NUCLEOTIDE SEQUENCE</scope>
    <source>
        <strain evidence="2">XF4</strain>
    </source>
</reference>
<organism evidence="2">
    <name type="scientific">Bradyrhizobium diazoefficiens</name>
    <dbReference type="NCBI Taxonomy" id="1355477"/>
    <lineage>
        <taxon>Bacteria</taxon>
        <taxon>Pseudomonadati</taxon>
        <taxon>Pseudomonadota</taxon>
        <taxon>Alphaproteobacteria</taxon>
        <taxon>Hyphomicrobiales</taxon>
        <taxon>Nitrobacteraceae</taxon>
        <taxon>Bradyrhizobium</taxon>
    </lineage>
</organism>